<evidence type="ECO:0000313" key="1">
    <source>
        <dbReference type="EMBL" id="MBM7814942.1"/>
    </source>
</evidence>
<dbReference type="AlphaFoldDB" id="A0A8T8HXV7"/>
<evidence type="ECO:0000313" key="2">
    <source>
        <dbReference type="EMBL" id="QTR03209.1"/>
    </source>
</evidence>
<dbReference type="EMBL" id="CP072788">
    <property type="protein sequence ID" value="QTR03209.1"/>
    <property type="molecule type" value="Genomic_DNA"/>
</dbReference>
<name>A0A8T8HXV7_9PSEU</name>
<evidence type="ECO:0000313" key="4">
    <source>
        <dbReference type="Proteomes" id="UP001195724"/>
    </source>
</evidence>
<proteinExistence type="predicted"/>
<reference evidence="1 4" key="1">
    <citation type="submission" date="2021-01" db="EMBL/GenBank/DDBJ databases">
        <title>Sequencing the genomes of 1000 actinobacteria strains.</title>
        <authorList>
            <person name="Klenk H.-P."/>
        </authorList>
    </citation>
    <scope>NUCLEOTIDE SEQUENCE [LARGE SCALE GENOMIC DNA]</scope>
    <source>
        <strain evidence="1 4">DSM 44581</strain>
    </source>
</reference>
<keyword evidence="4" id="KW-1185">Reference proteome</keyword>
<evidence type="ECO:0000313" key="3">
    <source>
        <dbReference type="Proteomes" id="UP000671828"/>
    </source>
</evidence>
<dbReference type="Proteomes" id="UP000671828">
    <property type="component" value="Chromosome"/>
</dbReference>
<dbReference type="Proteomes" id="UP001195724">
    <property type="component" value="Unassembled WGS sequence"/>
</dbReference>
<gene>
    <name evidence="2" type="ORF">J7S33_30365</name>
    <name evidence="1" type="ORF">JOE68_005807</name>
</gene>
<dbReference type="EMBL" id="JAFBCL010000001">
    <property type="protein sequence ID" value="MBM7814942.1"/>
    <property type="molecule type" value="Genomic_DNA"/>
</dbReference>
<dbReference type="RefSeq" id="WP_204845525.1">
    <property type="nucleotide sequence ID" value="NZ_JAFBCL010000001.1"/>
</dbReference>
<accession>A0A8T8HXV7</accession>
<reference evidence="2" key="2">
    <citation type="submission" date="2021-04" db="EMBL/GenBank/DDBJ databases">
        <title>Saccharothrix algeriensis WGS.</title>
        <authorList>
            <person name="Stuskova K."/>
            <person name="Hakalova E."/>
            <person name="Tebbal A.B."/>
            <person name="Eichmeier A."/>
        </authorList>
    </citation>
    <scope>NUCLEOTIDE SEQUENCE</scope>
    <source>
        <strain evidence="2">NRRL B-24137</strain>
    </source>
</reference>
<protein>
    <submittedName>
        <fullName evidence="2">Uncharacterized protein</fullName>
    </submittedName>
</protein>
<sequence>MLGVRGPFPESELCHPLDRAWLHYAFLSSDSAHAVISNLSVLGPERPAASAGGPAGGPAAGREPQRMAILLVHEPDRGWSTSQFNAVQPDRPWSPFRLPHPHHAPGRFPVAARAGAPAVDLQLARTSRPCTSRCAPLGDDRHLRWQSEPGIRGRGALSTPHGKATLDLTGYHERVRGRWDWSALGGWVFGFANAPCDDAAGPPPWSVVFTLLLPERPRDCAGGSVALWRAGRLLRQFPRRGVQVAVHGDLDRDRVTLVPPLAAALGTAPAPPVPRRLLITARMGEDRLVLDFQAFTAARIASPSETTLRPFSVHETLGWCAVEGAVSGREVDFRARGVVEYAGGARDD</sequence>
<organism evidence="2 3">
    <name type="scientific">Saccharothrix algeriensis</name>
    <dbReference type="NCBI Taxonomy" id="173560"/>
    <lineage>
        <taxon>Bacteria</taxon>
        <taxon>Bacillati</taxon>
        <taxon>Actinomycetota</taxon>
        <taxon>Actinomycetes</taxon>
        <taxon>Pseudonocardiales</taxon>
        <taxon>Pseudonocardiaceae</taxon>
        <taxon>Saccharothrix</taxon>
    </lineage>
</organism>